<protein>
    <submittedName>
        <fullName evidence="3">Unannotated protein</fullName>
    </submittedName>
</protein>
<feature type="transmembrane region" description="Helical" evidence="1">
    <location>
        <begin position="163"/>
        <end position="186"/>
    </location>
</feature>
<sequence length="608" mass="65089">MPALDGLRALAVMAVVLYHGEVSGLPGGFLGVEIFFVISGYLITALLISERERTGGTAYLAFWARRARRLLPALFALAAVVGLVWVLFVPGELARIRGDFVASLTYITNWYQIFVHQSYFDAIGRPSPLRHLWSLAVEEQFYLVWPLALAAIYRITRGRRGHIALVTLGLAIASAVWAIIVFTPGLDPSRVYYGTDTRAAGVLLGAVLAIVVPPWAMHGRVRSAGRWIITGFGAVGLAGIVYMVLRVNEFDPFIYQGGFVLLDLLTLAVIISLVHPVSTPFAKFFALPPLLWVGRRSYGIYLWHWPIFVLTRPGVDVDVNGGLLLTLRLILTFAVAEVSYRFVEMPVRNGALSRMWSSRNEPSGLVPAKARRPVLLGGAITLCVILAFAMAAPTPASLHGVDLTGASIDEVGNVVEVTTTLAALIPPTTLPAASGPAGGATTTTTTAPVSAVGALGATTIAIGDSVLLGARSAVRNQLPGITVNADVGRQFNVLSWLIPILQKSGDITSNVIIHLGTNGPPTDGDLKKALDSLSDVKRVVLVTTREPRSWQDLTNDRLRSAAEGRANVVIADWFAVSAGHPEFFVEDGVHLTVAGADAYSMTLAAALR</sequence>
<accession>A0A6J5YHL5</accession>
<organism evidence="3">
    <name type="scientific">freshwater metagenome</name>
    <dbReference type="NCBI Taxonomy" id="449393"/>
    <lineage>
        <taxon>unclassified sequences</taxon>
        <taxon>metagenomes</taxon>
        <taxon>ecological metagenomes</taxon>
    </lineage>
</organism>
<feature type="transmembrane region" description="Helical" evidence="1">
    <location>
        <begin position="28"/>
        <end position="49"/>
    </location>
</feature>
<dbReference type="GO" id="GO:0016747">
    <property type="term" value="F:acyltransferase activity, transferring groups other than amino-acyl groups"/>
    <property type="evidence" value="ECO:0007669"/>
    <property type="project" value="InterPro"/>
</dbReference>
<feature type="domain" description="Acyltransferase 3" evidence="2">
    <location>
        <begin position="3"/>
        <end position="336"/>
    </location>
</feature>
<dbReference type="PANTHER" id="PTHR23028:SF53">
    <property type="entry name" value="ACYL_TRANSF_3 DOMAIN-CONTAINING PROTEIN"/>
    <property type="match status" value="1"/>
</dbReference>
<dbReference type="EMBL" id="CAEMXZ010000118">
    <property type="protein sequence ID" value="CAB4324226.1"/>
    <property type="molecule type" value="Genomic_DNA"/>
</dbReference>
<feature type="transmembrane region" description="Helical" evidence="1">
    <location>
        <begin position="198"/>
        <end position="216"/>
    </location>
</feature>
<name>A0A6J5YHL5_9ZZZZ</name>
<keyword evidence="1" id="KW-0472">Membrane</keyword>
<dbReference type="Pfam" id="PF01757">
    <property type="entry name" value="Acyl_transf_3"/>
    <property type="match status" value="1"/>
</dbReference>
<reference evidence="3" key="1">
    <citation type="submission" date="2020-05" db="EMBL/GenBank/DDBJ databases">
        <authorList>
            <person name="Chiriac C."/>
            <person name="Salcher M."/>
            <person name="Ghai R."/>
            <person name="Kavagutti S V."/>
        </authorList>
    </citation>
    <scope>NUCLEOTIDE SEQUENCE</scope>
</reference>
<feature type="transmembrane region" description="Helical" evidence="1">
    <location>
        <begin position="228"/>
        <end position="247"/>
    </location>
</feature>
<evidence type="ECO:0000313" key="3">
    <source>
        <dbReference type="EMBL" id="CAB4324226.1"/>
    </source>
</evidence>
<feature type="transmembrane region" description="Helical" evidence="1">
    <location>
        <begin position="253"/>
        <end position="274"/>
    </location>
</feature>
<keyword evidence="1" id="KW-0812">Transmembrane</keyword>
<proteinExistence type="predicted"/>
<dbReference type="PANTHER" id="PTHR23028">
    <property type="entry name" value="ACETYLTRANSFERASE"/>
    <property type="match status" value="1"/>
</dbReference>
<dbReference type="AlphaFoldDB" id="A0A6J5YHL5"/>
<evidence type="ECO:0000259" key="2">
    <source>
        <dbReference type="Pfam" id="PF01757"/>
    </source>
</evidence>
<dbReference type="InterPro" id="IPR050879">
    <property type="entry name" value="Acyltransferase_3"/>
</dbReference>
<gene>
    <name evidence="3" type="ORF">UFOPK1392_01991</name>
</gene>
<dbReference type="SUPFAM" id="SSF52266">
    <property type="entry name" value="SGNH hydrolase"/>
    <property type="match status" value="1"/>
</dbReference>
<feature type="transmembrane region" description="Helical" evidence="1">
    <location>
        <begin position="70"/>
        <end position="88"/>
    </location>
</feature>
<keyword evidence="1" id="KW-1133">Transmembrane helix</keyword>
<dbReference type="GO" id="GO:0009103">
    <property type="term" value="P:lipopolysaccharide biosynthetic process"/>
    <property type="evidence" value="ECO:0007669"/>
    <property type="project" value="TreeGrafter"/>
</dbReference>
<feature type="transmembrane region" description="Helical" evidence="1">
    <location>
        <begin position="374"/>
        <end position="392"/>
    </location>
</feature>
<dbReference type="GO" id="GO:0016020">
    <property type="term" value="C:membrane"/>
    <property type="evidence" value="ECO:0007669"/>
    <property type="project" value="TreeGrafter"/>
</dbReference>
<evidence type="ECO:0000256" key="1">
    <source>
        <dbReference type="SAM" id="Phobius"/>
    </source>
</evidence>
<dbReference type="InterPro" id="IPR002656">
    <property type="entry name" value="Acyl_transf_3_dom"/>
</dbReference>